<sequence length="285" mass="32355">MKSIRALESIQNMIDHLQKWHDGSSNRRTSSSSSDGIDTITSKIDSLGRDMKKLKENVHVIQVGCGLCGGTHIDKECLLNKEVKEVEEVKYGEFRGFFPNNGRNKSRYRVGPLRYYTRMENLLPFGEKKPSLEDLINKHIEESTRRRNETEDWMKRLRENISMNIRNQNATLKNLETPIKQLTNDFHAKATKEAPNSYTPIGQCKAIFADNNAQSVGTCSNETNKVHGVSFIFDCDMQISKMENEGSLGVLACQLPPKEINPRSFTLPCTIGSLNMYVLVPRNVI</sequence>
<organism evidence="1 2">
    <name type="scientific">Tanacetum coccineum</name>
    <dbReference type="NCBI Taxonomy" id="301880"/>
    <lineage>
        <taxon>Eukaryota</taxon>
        <taxon>Viridiplantae</taxon>
        <taxon>Streptophyta</taxon>
        <taxon>Embryophyta</taxon>
        <taxon>Tracheophyta</taxon>
        <taxon>Spermatophyta</taxon>
        <taxon>Magnoliopsida</taxon>
        <taxon>eudicotyledons</taxon>
        <taxon>Gunneridae</taxon>
        <taxon>Pentapetalae</taxon>
        <taxon>asterids</taxon>
        <taxon>campanulids</taxon>
        <taxon>Asterales</taxon>
        <taxon>Asteraceae</taxon>
        <taxon>Asteroideae</taxon>
        <taxon>Anthemideae</taxon>
        <taxon>Anthemidinae</taxon>
        <taxon>Tanacetum</taxon>
    </lineage>
</organism>
<reference evidence="1" key="1">
    <citation type="journal article" date="2022" name="Int. J. Mol. Sci.">
        <title>Draft Genome of Tanacetum Coccineum: Genomic Comparison of Closely Related Tanacetum-Family Plants.</title>
        <authorList>
            <person name="Yamashiro T."/>
            <person name="Shiraishi A."/>
            <person name="Nakayama K."/>
            <person name="Satake H."/>
        </authorList>
    </citation>
    <scope>NUCLEOTIDE SEQUENCE</scope>
</reference>
<reference evidence="1" key="2">
    <citation type="submission" date="2022-01" db="EMBL/GenBank/DDBJ databases">
        <authorList>
            <person name="Yamashiro T."/>
            <person name="Shiraishi A."/>
            <person name="Satake H."/>
            <person name="Nakayama K."/>
        </authorList>
    </citation>
    <scope>NUCLEOTIDE SEQUENCE</scope>
</reference>
<name>A0ABQ5A176_9ASTR</name>
<dbReference type="Proteomes" id="UP001151760">
    <property type="component" value="Unassembled WGS sequence"/>
</dbReference>
<evidence type="ECO:0000313" key="1">
    <source>
        <dbReference type="EMBL" id="GJS94803.1"/>
    </source>
</evidence>
<evidence type="ECO:0000313" key="2">
    <source>
        <dbReference type="Proteomes" id="UP001151760"/>
    </source>
</evidence>
<keyword evidence="2" id="KW-1185">Reference proteome</keyword>
<comment type="caution">
    <text evidence="1">The sequence shown here is derived from an EMBL/GenBank/DDBJ whole genome shotgun (WGS) entry which is preliminary data.</text>
</comment>
<protein>
    <submittedName>
        <fullName evidence="1">Uncharacterized protein</fullName>
    </submittedName>
</protein>
<dbReference type="EMBL" id="BQNB010011760">
    <property type="protein sequence ID" value="GJS94803.1"/>
    <property type="molecule type" value="Genomic_DNA"/>
</dbReference>
<proteinExistence type="predicted"/>
<gene>
    <name evidence="1" type="ORF">Tco_0801771</name>
</gene>
<accession>A0ABQ5A176</accession>